<sequence>MAAVAPNDYSFADYLDVEERSPDVKHEFFDGTIWAMAGGTIEHARVSANIVFILSAQLRGRACTVYTSDLRVSVPVTDVATYPDVTIICGRVEVDARDASRRTATNPTVVVEVLSPRTEKHDRGRKLENYKRIESLQEIVFVAHDTRRIEVVRRLGSTWKHFECVEGEAELASVQCRLPLAEVYLDPTA</sequence>
<keyword evidence="2" id="KW-0255">Endonuclease</keyword>
<dbReference type="EMBL" id="CP089983">
    <property type="protein sequence ID" value="WXB03517.1"/>
    <property type="molecule type" value="Genomic_DNA"/>
</dbReference>
<accession>A0ABZ2KXV8</accession>
<gene>
    <name evidence="2" type="ORF">LVJ94_42265</name>
</gene>
<dbReference type="PANTHER" id="PTHR36558">
    <property type="entry name" value="GLR1098 PROTEIN"/>
    <property type="match status" value="1"/>
</dbReference>
<dbReference type="PANTHER" id="PTHR36558:SF1">
    <property type="entry name" value="RESTRICTION ENDONUCLEASE DOMAIN-CONTAINING PROTEIN-RELATED"/>
    <property type="match status" value="1"/>
</dbReference>
<dbReference type="Proteomes" id="UP001374803">
    <property type="component" value="Chromosome"/>
</dbReference>
<reference evidence="2" key="1">
    <citation type="submission" date="2021-12" db="EMBL/GenBank/DDBJ databases">
        <title>Discovery of the Pendulisporaceae a myxobacterial family with distinct sporulation behavior and unique specialized metabolism.</title>
        <authorList>
            <person name="Garcia R."/>
            <person name="Popoff A."/>
            <person name="Bader C.D."/>
            <person name="Loehr J."/>
            <person name="Walesch S."/>
            <person name="Walt C."/>
            <person name="Boldt J."/>
            <person name="Bunk B."/>
            <person name="Haeckl F.J.F.P.J."/>
            <person name="Gunesch A.P."/>
            <person name="Birkelbach J."/>
            <person name="Nuebel U."/>
            <person name="Pietschmann T."/>
            <person name="Bach T."/>
            <person name="Mueller R."/>
        </authorList>
    </citation>
    <scope>NUCLEOTIDE SEQUENCE</scope>
    <source>
        <strain evidence="2">MSr11367</strain>
    </source>
</reference>
<feature type="domain" description="Putative restriction endonuclease" evidence="1">
    <location>
        <begin position="12"/>
        <end position="173"/>
    </location>
</feature>
<dbReference type="InterPro" id="IPR011335">
    <property type="entry name" value="Restrct_endonuc-II-like"/>
</dbReference>
<dbReference type="InterPro" id="IPR012296">
    <property type="entry name" value="Nuclease_put_TT1808"/>
</dbReference>
<dbReference type="Pfam" id="PF05685">
    <property type="entry name" value="Uma2"/>
    <property type="match status" value="1"/>
</dbReference>
<dbReference type="RefSeq" id="WP_394833147.1">
    <property type="nucleotide sequence ID" value="NZ_CP089929.1"/>
</dbReference>
<proteinExistence type="predicted"/>
<dbReference type="InterPro" id="IPR008538">
    <property type="entry name" value="Uma2"/>
</dbReference>
<protein>
    <submittedName>
        <fullName evidence="2">Uma2 family endonuclease</fullName>
    </submittedName>
</protein>
<keyword evidence="2" id="KW-0540">Nuclease</keyword>
<dbReference type="Gene3D" id="3.90.1570.10">
    <property type="entry name" value="tt1808, chain A"/>
    <property type="match status" value="1"/>
</dbReference>
<keyword evidence="3" id="KW-1185">Reference proteome</keyword>
<name>A0ABZ2KXV8_9BACT</name>
<organism evidence="2 3">
    <name type="scientific">Pendulispora rubella</name>
    <dbReference type="NCBI Taxonomy" id="2741070"/>
    <lineage>
        <taxon>Bacteria</taxon>
        <taxon>Pseudomonadati</taxon>
        <taxon>Myxococcota</taxon>
        <taxon>Myxococcia</taxon>
        <taxon>Myxococcales</taxon>
        <taxon>Sorangiineae</taxon>
        <taxon>Pendulisporaceae</taxon>
        <taxon>Pendulispora</taxon>
    </lineage>
</organism>
<evidence type="ECO:0000313" key="2">
    <source>
        <dbReference type="EMBL" id="WXB03517.1"/>
    </source>
</evidence>
<keyword evidence="2" id="KW-0378">Hydrolase</keyword>
<dbReference type="SUPFAM" id="SSF52980">
    <property type="entry name" value="Restriction endonuclease-like"/>
    <property type="match status" value="1"/>
</dbReference>
<evidence type="ECO:0000259" key="1">
    <source>
        <dbReference type="Pfam" id="PF05685"/>
    </source>
</evidence>
<evidence type="ECO:0000313" key="3">
    <source>
        <dbReference type="Proteomes" id="UP001374803"/>
    </source>
</evidence>
<dbReference type="GO" id="GO:0004519">
    <property type="term" value="F:endonuclease activity"/>
    <property type="evidence" value="ECO:0007669"/>
    <property type="project" value="UniProtKB-KW"/>
</dbReference>
<dbReference type="CDD" id="cd06260">
    <property type="entry name" value="DUF820-like"/>
    <property type="match status" value="1"/>
</dbReference>